<organism evidence="2 3">
    <name type="scientific">Batillaria attramentaria</name>
    <dbReference type="NCBI Taxonomy" id="370345"/>
    <lineage>
        <taxon>Eukaryota</taxon>
        <taxon>Metazoa</taxon>
        <taxon>Spiralia</taxon>
        <taxon>Lophotrochozoa</taxon>
        <taxon>Mollusca</taxon>
        <taxon>Gastropoda</taxon>
        <taxon>Caenogastropoda</taxon>
        <taxon>Sorbeoconcha</taxon>
        <taxon>Cerithioidea</taxon>
        <taxon>Batillariidae</taxon>
        <taxon>Batillaria</taxon>
    </lineage>
</organism>
<feature type="region of interest" description="Disordered" evidence="1">
    <location>
        <begin position="44"/>
        <end position="91"/>
    </location>
</feature>
<keyword evidence="3" id="KW-1185">Reference proteome</keyword>
<comment type="caution">
    <text evidence="2">The sequence shown here is derived from an EMBL/GenBank/DDBJ whole genome shotgun (WGS) entry which is preliminary data.</text>
</comment>
<dbReference type="EMBL" id="JACVVK020000433">
    <property type="protein sequence ID" value="KAK7474560.1"/>
    <property type="molecule type" value="Genomic_DNA"/>
</dbReference>
<protein>
    <submittedName>
        <fullName evidence="2">Uncharacterized protein</fullName>
    </submittedName>
</protein>
<reference evidence="2 3" key="1">
    <citation type="journal article" date="2023" name="Sci. Data">
        <title>Genome assembly of the Korean intertidal mud-creeper Batillaria attramentaria.</title>
        <authorList>
            <person name="Patra A.K."/>
            <person name="Ho P.T."/>
            <person name="Jun S."/>
            <person name="Lee S.J."/>
            <person name="Kim Y."/>
            <person name="Won Y.J."/>
        </authorList>
    </citation>
    <scope>NUCLEOTIDE SEQUENCE [LARGE SCALE GENOMIC DNA]</scope>
    <source>
        <strain evidence="2">Wonlab-2016</strain>
    </source>
</reference>
<evidence type="ECO:0000313" key="3">
    <source>
        <dbReference type="Proteomes" id="UP001519460"/>
    </source>
</evidence>
<sequence>MKERTYGWYPAVRDIYLSKGQPTPYHLECLYKFQESGYYNPLVEPPEPSLMVRGITPSPPPSRPGSRCSSRGDGRTSRKSKSVPVPRFKPAPKLNIPTPTQCWSKSLAETPWGVVTPETTPAPPGTAAPAQEKTEKKKHHVHWPGQKIQSKYDRPYVPARTPSVFGTPIPPQEPVPMGAGTGYVFVPTGDGGCDVYSPPVVWPDSHPKPPTPQKSASSIASLGSEEGIALPAGARSSPSFRKDRVKSATTYRQKPQIPKRPVSSAGPCRPGSTTRPLSTVYEKKVQVTSPASRETRAWEESYTVRSESPTLRPRAPVPPTPSLEDLAIEEDMSSCADYDEALEKYGWVAEVHGDPYNLKKTPKRLPYTVKCAEPEIPPEPPGVHMENIETFFENTIPRRKATFDVHQEWISESLHAKRLELQKREGLKYRWKNFSFVY</sequence>
<feature type="region of interest" description="Disordered" evidence="1">
    <location>
        <begin position="229"/>
        <end position="322"/>
    </location>
</feature>
<name>A0ABD0JI01_9CAEN</name>
<dbReference type="Proteomes" id="UP001519460">
    <property type="component" value="Unassembled WGS sequence"/>
</dbReference>
<dbReference type="AlphaFoldDB" id="A0ABD0JI01"/>
<feature type="region of interest" description="Disordered" evidence="1">
    <location>
        <begin position="118"/>
        <end position="146"/>
    </location>
</feature>
<feature type="region of interest" description="Disordered" evidence="1">
    <location>
        <begin position="201"/>
        <end position="220"/>
    </location>
</feature>
<proteinExistence type="predicted"/>
<evidence type="ECO:0000313" key="2">
    <source>
        <dbReference type="EMBL" id="KAK7474560.1"/>
    </source>
</evidence>
<accession>A0ABD0JI01</accession>
<evidence type="ECO:0000256" key="1">
    <source>
        <dbReference type="SAM" id="MobiDB-lite"/>
    </source>
</evidence>
<gene>
    <name evidence="2" type="ORF">BaRGS_00034205</name>
</gene>